<dbReference type="GO" id="GO:0006955">
    <property type="term" value="P:immune response"/>
    <property type="evidence" value="ECO:0007669"/>
    <property type="project" value="InterPro"/>
</dbReference>
<organism evidence="1 2">
    <name type="scientific">Culter alburnus</name>
    <name type="common">Topmouth culter</name>
    <dbReference type="NCBI Taxonomy" id="194366"/>
    <lineage>
        <taxon>Eukaryota</taxon>
        <taxon>Metazoa</taxon>
        <taxon>Chordata</taxon>
        <taxon>Craniata</taxon>
        <taxon>Vertebrata</taxon>
        <taxon>Euteleostomi</taxon>
        <taxon>Actinopterygii</taxon>
        <taxon>Neopterygii</taxon>
        <taxon>Teleostei</taxon>
        <taxon>Ostariophysi</taxon>
        <taxon>Cypriniformes</taxon>
        <taxon>Xenocyprididae</taxon>
        <taxon>Xenocypridinae</taxon>
        <taxon>Culter</taxon>
    </lineage>
</organism>
<evidence type="ECO:0008006" key="3">
    <source>
        <dbReference type="Google" id="ProtNLM"/>
    </source>
</evidence>
<dbReference type="SUPFAM" id="SSF54117">
    <property type="entry name" value="Interleukin 8-like chemokines"/>
    <property type="match status" value="1"/>
</dbReference>
<dbReference type="GO" id="GO:0008009">
    <property type="term" value="F:chemokine activity"/>
    <property type="evidence" value="ECO:0007669"/>
    <property type="project" value="InterPro"/>
</dbReference>
<sequence length="76" mass="9015">FITVENNTICSSPTEEWVQEYILNLNRRKTTTDTLQMDGLSEEEKQTSEINDPYTNNNEYFCLKKEPVQYFCIKQP</sequence>
<dbReference type="AlphaFoldDB" id="A0AAW2B0I4"/>
<proteinExistence type="predicted"/>
<evidence type="ECO:0000313" key="2">
    <source>
        <dbReference type="Proteomes" id="UP001479290"/>
    </source>
</evidence>
<keyword evidence="2" id="KW-1185">Reference proteome</keyword>
<comment type="caution">
    <text evidence="1">The sequence shown here is derived from an EMBL/GenBank/DDBJ whole genome shotgun (WGS) entry which is preliminary data.</text>
</comment>
<reference evidence="1 2" key="1">
    <citation type="submission" date="2024-05" db="EMBL/GenBank/DDBJ databases">
        <title>A high-quality chromosomal-level genome assembly of Topmouth culter (Culter alburnus).</title>
        <authorList>
            <person name="Zhao H."/>
        </authorList>
    </citation>
    <scope>NUCLEOTIDE SEQUENCE [LARGE SCALE GENOMIC DNA]</scope>
    <source>
        <strain evidence="1">CATC2023</strain>
        <tissue evidence="1">Muscle</tissue>
    </source>
</reference>
<evidence type="ECO:0000313" key="1">
    <source>
        <dbReference type="EMBL" id="KAK9979067.1"/>
    </source>
</evidence>
<dbReference type="Proteomes" id="UP001479290">
    <property type="component" value="Unassembled WGS sequence"/>
</dbReference>
<protein>
    <recommendedName>
        <fullName evidence="3">Chemokine interleukin-8-like domain-containing protein</fullName>
    </recommendedName>
</protein>
<dbReference type="Gene3D" id="2.40.50.40">
    <property type="match status" value="1"/>
</dbReference>
<name>A0AAW2B0I4_CULAL</name>
<dbReference type="InterPro" id="IPR036048">
    <property type="entry name" value="Interleukin_8-like_sf"/>
</dbReference>
<dbReference type="GO" id="GO:0005576">
    <property type="term" value="C:extracellular region"/>
    <property type="evidence" value="ECO:0007669"/>
    <property type="project" value="InterPro"/>
</dbReference>
<feature type="non-terminal residue" evidence="1">
    <location>
        <position position="1"/>
    </location>
</feature>
<accession>A0AAW2B0I4</accession>
<gene>
    <name evidence="1" type="ORF">ABG768_012513</name>
</gene>
<dbReference type="EMBL" id="JAWDJR010000002">
    <property type="protein sequence ID" value="KAK9979067.1"/>
    <property type="molecule type" value="Genomic_DNA"/>
</dbReference>